<evidence type="ECO:0000313" key="2">
    <source>
        <dbReference type="Proteomes" id="UP000770661"/>
    </source>
</evidence>
<sequence length="175" mass="19354">MVLCLGMCHKIPNPPVPEVRDEEPDKIPGYHHTEPYMGGSVCDSLILGCMPLQGVIPSVHRWPGEDDDTQAGEDGQDIPGCFPRLGRSWEVSPELFEKLQEITCHMYLPSTHTTEVNSFGMSVLCETWRGGVKSTPFLVRTASSCMHYVQNTRLRSGGEVCRASHLLRTQQTAAG</sequence>
<gene>
    <name evidence="1" type="ORF">GWK47_004246</name>
</gene>
<name>A0A8J4YMN2_CHIOP</name>
<protein>
    <submittedName>
        <fullName evidence="1">Uncharacterized protein</fullName>
    </submittedName>
</protein>
<accession>A0A8J4YMN2</accession>
<proteinExistence type="predicted"/>
<organism evidence="1 2">
    <name type="scientific">Chionoecetes opilio</name>
    <name type="common">Atlantic snow crab</name>
    <name type="synonym">Cancer opilio</name>
    <dbReference type="NCBI Taxonomy" id="41210"/>
    <lineage>
        <taxon>Eukaryota</taxon>
        <taxon>Metazoa</taxon>
        <taxon>Ecdysozoa</taxon>
        <taxon>Arthropoda</taxon>
        <taxon>Crustacea</taxon>
        <taxon>Multicrustacea</taxon>
        <taxon>Malacostraca</taxon>
        <taxon>Eumalacostraca</taxon>
        <taxon>Eucarida</taxon>
        <taxon>Decapoda</taxon>
        <taxon>Pleocyemata</taxon>
        <taxon>Brachyura</taxon>
        <taxon>Eubrachyura</taxon>
        <taxon>Majoidea</taxon>
        <taxon>Majidae</taxon>
        <taxon>Chionoecetes</taxon>
    </lineage>
</organism>
<reference evidence="1" key="1">
    <citation type="submission" date="2020-07" db="EMBL/GenBank/DDBJ databases">
        <title>The High-quality genome of the commercially important snow crab, Chionoecetes opilio.</title>
        <authorList>
            <person name="Jeong J.-H."/>
            <person name="Ryu S."/>
        </authorList>
    </citation>
    <scope>NUCLEOTIDE SEQUENCE</scope>
    <source>
        <strain evidence="1">MADBK_172401_WGS</strain>
        <tissue evidence="1">Digestive gland</tissue>
    </source>
</reference>
<dbReference type="EMBL" id="JACEEZ010004115">
    <property type="protein sequence ID" value="KAG0726639.1"/>
    <property type="molecule type" value="Genomic_DNA"/>
</dbReference>
<dbReference type="AlphaFoldDB" id="A0A8J4YMN2"/>
<evidence type="ECO:0000313" key="1">
    <source>
        <dbReference type="EMBL" id="KAG0726639.1"/>
    </source>
</evidence>
<keyword evidence="2" id="KW-1185">Reference proteome</keyword>
<dbReference type="Proteomes" id="UP000770661">
    <property type="component" value="Unassembled WGS sequence"/>
</dbReference>
<comment type="caution">
    <text evidence="1">The sequence shown here is derived from an EMBL/GenBank/DDBJ whole genome shotgun (WGS) entry which is preliminary data.</text>
</comment>